<reference evidence="2" key="1">
    <citation type="submission" date="2021-11" db="EMBL/GenBank/DDBJ databases">
        <authorList>
            <person name="Bulgarelli D."/>
        </authorList>
    </citation>
    <scope>NUCLEOTIDE SEQUENCE</scope>
    <source>
        <strain evidence="2">Bi133</strain>
    </source>
</reference>
<accession>A0A9W4KZL8</accession>
<feature type="region of interest" description="Disordered" evidence="1">
    <location>
        <begin position="140"/>
        <end position="187"/>
    </location>
</feature>
<evidence type="ECO:0000256" key="1">
    <source>
        <dbReference type="SAM" id="MobiDB-lite"/>
    </source>
</evidence>
<comment type="caution">
    <text evidence="2">The sequence shown here is derived from an EMBL/GenBank/DDBJ whole genome shotgun (WGS) entry which is preliminary data.</text>
</comment>
<organism evidence="2 3">
    <name type="scientific">Peribacillus simplex</name>
    <dbReference type="NCBI Taxonomy" id="1478"/>
    <lineage>
        <taxon>Bacteria</taxon>
        <taxon>Bacillati</taxon>
        <taxon>Bacillota</taxon>
        <taxon>Bacilli</taxon>
        <taxon>Bacillales</taxon>
        <taxon>Bacillaceae</taxon>
        <taxon>Peribacillus</taxon>
    </lineage>
</organism>
<dbReference type="AlphaFoldDB" id="A0A9W4KZL8"/>
<dbReference type="EMBL" id="CAKKMG010000036">
    <property type="protein sequence ID" value="CAH0234658.1"/>
    <property type="molecule type" value="Genomic_DNA"/>
</dbReference>
<evidence type="ECO:0000313" key="3">
    <source>
        <dbReference type="Proteomes" id="UP000789326"/>
    </source>
</evidence>
<dbReference type="Proteomes" id="UP000789326">
    <property type="component" value="Unassembled WGS sequence"/>
</dbReference>
<dbReference type="RefSeq" id="WP_230302341.1">
    <property type="nucleotide sequence ID" value="NZ_CAKKMG010000036.1"/>
</dbReference>
<sequence>MNKEWLTNLVGKVLKVDRGGPESRTGLLLGIYDDHLSILTEQEGVIYYKTDHIKSITENVKKGFQFQLEVPEDFTFKTAATFKDLLDDLRNQWVNINRGGPEKLEGVLHDINDEFVTLILNEEVIRLSMFHIRSISYGARVEKQKEDEKSEKNKDNKDGEKSEKNKDNKDGGKSEKNKDNKAEEKEK</sequence>
<proteinExistence type="predicted"/>
<name>A0A9W4KZL8_9BACI</name>
<protein>
    <recommendedName>
        <fullName evidence="4">Spore coat protein B</fullName>
    </recommendedName>
</protein>
<evidence type="ECO:0008006" key="4">
    <source>
        <dbReference type="Google" id="ProtNLM"/>
    </source>
</evidence>
<gene>
    <name evidence="2" type="ORF">SRABI133_02728</name>
</gene>
<evidence type="ECO:0000313" key="2">
    <source>
        <dbReference type="EMBL" id="CAH0234658.1"/>
    </source>
</evidence>